<dbReference type="Pfam" id="PF01425">
    <property type="entry name" value="Amidase"/>
    <property type="match status" value="1"/>
</dbReference>
<dbReference type="AlphaFoldDB" id="A0A4R1N860"/>
<keyword evidence="3" id="KW-0808">Transferase</keyword>
<feature type="domain" description="Amidase" evidence="2">
    <location>
        <begin position="37"/>
        <end position="425"/>
    </location>
</feature>
<dbReference type="PANTHER" id="PTHR11895">
    <property type="entry name" value="TRANSAMIDASE"/>
    <property type="match status" value="1"/>
</dbReference>
<sequence>MKNNPASSIPPAQSAAGMSVTEALAAMSRGSLTSETLVAACLERVEQRDGDVRAWAYLDREQALAQARQADRSASKGLLHGIPVGVKDIIDVRGMRTAFNSPVYPHYFPSMDAGSVAMIRNAGGILLGKTVTTEFANREPGPTMNPHDRRRTPGGSSSGSAAAVADYQVPLALGTQTSGSVIRPAGYCGIVGYKPTFGEFTRVGVKQQSGSLDTLGLCARNVRDAELLRTVLIGTDYRPAPLPERPLRIAFCRPPEWEQADPAVRRRAEECAALLAKQGHHLSEPALPADFNGWLRIHSTIANFESARNLAFEKTVHRHQLSAKLYQGRIRDGENITLEQYIAAQREAETLRTFIHQYMENIDVILTLSTANEAPIGLDDTGTAVFNSLWTLLYTPCITLPAGFGPSGMPFAIQLVGRRFEDEALFAAALLVEEHIADR</sequence>
<dbReference type="InterPro" id="IPR036928">
    <property type="entry name" value="AS_sf"/>
</dbReference>
<protein>
    <submittedName>
        <fullName evidence="3">Asp-tRNA(Asn)/Glu-tRNA(Gln) amidotransferase A subunit family amidase</fullName>
    </submittedName>
</protein>
<name>A0A4R1N860_9GAMM</name>
<comment type="caution">
    <text evidence="3">The sequence shown here is derived from an EMBL/GenBank/DDBJ whole genome shotgun (WGS) entry which is preliminary data.</text>
</comment>
<evidence type="ECO:0000259" key="2">
    <source>
        <dbReference type="Pfam" id="PF01425"/>
    </source>
</evidence>
<dbReference type="GO" id="GO:0016740">
    <property type="term" value="F:transferase activity"/>
    <property type="evidence" value="ECO:0007669"/>
    <property type="project" value="UniProtKB-KW"/>
</dbReference>
<gene>
    <name evidence="3" type="ORF">EZJ58_1568</name>
</gene>
<reference evidence="3 4" key="1">
    <citation type="submission" date="2019-02" db="EMBL/GenBank/DDBJ databases">
        <title>Investigation of anaerobic lignin degradation for improved lignocellulosic biofuels.</title>
        <authorList>
            <person name="Deangelis K."/>
        </authorList>
    </citation>
    <scope>NUCLEOTIDE SEQUENCE [LARGE SCALE GENOMIC DNA]</scope>
    <source>
        <strain evidence="3 4">159R</strain>
    </source>
</reference>
<accession>A0A4R1N860</accession>
<dbReference type="PANTHER" id="PTHR11895:SF151">
    <property type="entry name" value="GLUTAMYL-TRNA(GLN) AMIDOTRANSFERASE SUBUNIT A"/>
    <property type="match status" value="1"/>
</dbReference>
<evidence type="ECO:0000313" key="3">
    <source>
        <dbReference type="EMBL" id="TCL03495.1"/>
    </source>
</evidence>
<dbReference type="Proteomes" id="UP000294555">
    <property type="component" value="Unassembled WGS sequence"/>
</dbReference>
<dbReference type="SUPFAM" id="SSF75304">
    <property type="entry name" value="Amidase signature (AS) enzymes"/>
    <property type="match status" value="1"/>
</dbReference>
<dbReference type="InterPro" id="IPR000120">
    <property type="entry name" value="Amidase"/>
</dbReference>
<proteinExistence type="predicted"/>
<dbReference type="EMBL" id="SJOI01000001">
    <property type="protein sequence ID" value="TCL03495.1"/>
    <property type="molecule type" value="Genomic_DNA"/>
</dbReference>
<dbReference type="RefSeq" id="WP_207917809.1">
    <property type="nucleotide sequence ID" value="NZ_SJOI01000001.1"/>
</dbReference>
<dbReference type="Gene3D" id="3.90.1300.10">
    <property type="entry name" value="Amidase signature (AS) domain"/>
    <property type="match status" value="1"/>
</dbReference>
<organism evidence="3 4">
    <name type="scientific">Sodalis ligni</name>
    <dbReference type="NCBI Taxonomy" id="2697027"/>
    <lineage>
        <taxon>Bacteria</taxon>
        <taxon>Pseudomonadati</taxon>
        <taxon>Pseudomonadota</taxon>
        <taxon>Gammaproteobacteria</taxon>
        <taxon>Enterobacterales</taxon>
        <taxon>Bruguierivoracaceae</taxon>
        <taxon>Sodalis</taxon>
    </lineage>
</organism>
<evidence type="ECO:0000313" key="4">
    <source>
        <dbReference type="Proteomes" id="UP000294555"/>
    </source>
</evidence>
<dbReference type="InterPro" id="IPR023631">
    <property type="entry name" value="Amidase_dom"/>
</dbReference>
<keyword evidence="4" id="KW-1185">Reference proteome</keyword>
<evidence type="ECO:0000256" key="1">
    <source>
        <dbReference type="SAM" id="MobiDB-lite"/>
    </source>
</evidence>
<feature type="region of interest" description="Disordered" evidence="1">
    <location>
        <begin position="136"/>
        <end position="161"/>
    </location>
</feature>